<dbReference type="Gene3D" id="3.40.50.300">
    <property type="entry name" value="P-loop containing nucleotide triphosphate hydrolases"/>
    <property type="match status" value="1"/>
</dbReference>
<dbReference type="SUPFAM" id="SSF48452">
    <property type="entry name" value="TPR-like"/>
    <property type="match status" value="1"/>
</dbReference>
<dbReference type="PRINTS" id="PR00364">
    <property type="entry name" value="DISEASERSIST"/>
</dbReference>
<dbReference type="InterPro" id="IPR011990">
    <property type="entry name" value="TPR-like_helical_dom_sf"/>
</dbReference>
<comment type="caution">
    <text evidence="1">The sequence shown here is derived from an EMBL/GenBank/DDBJ whole genome shotgun (WGS) entry which is preliminary data.</text>
</comment>
<keyword evidence="2" id="KW-1185">Reference proteome</keyword>
<gene>
    <name evidence="1" type="ORF">Acor_52720</name>
</gene>
<dbReference type="RefSeq" id="WP_155339382.1">
    <property type="nucleotide sequence ID" value="NZ_BAAABN010000006.1"/>
</dbReference>
<dbReference type="EMBL" id="BLAD01000066">
    <property type="protein sequence ID" value="GES03206.1"/>
    <property type="molecule type" value="Genomic_DNA"/>
</dbReference>
<protein>
    <recommendedName>
        <fullName evidence="3">NB-ARC domain-containing protein</fullName>
    </recommendedName>
</protein>
<dbReference type="Proteomes" id="UP000334990">
    <property type="component" value="Unassembled WGS sequence"/>
</dbReference>
<dbReference type="SUPFAM" id="SSF52540">
    <property type="entry name" value="P-loop containing nucleoside triphosphate hydrolases"/>
    <property type="match status" value="1"/>
</dbReference>
<sequence>MDHTAWPQGNIPAETSSFVGRAEELGRVDRLLGQARLVTVVGGAGVGKTRIALKAAAGRGEDYPDGVWFVELSTERDGNLLPGVVAQGLGLREQSVRPYRELLAEFLAPRRLLLVLDTCEHLIRECADLAGELLAAAPGLTVLATSRSPLGLAGERQCAIQPFALPPPESDDPLGYDAVRLFVERAHDRVPGWIADPAALMAVSRLCRRVDGVPLGIELAAGHLHALSAEQIADHLATRFDLLTAGYRGGPPRHQTFRSAVGWSHELCAPAERLLWARLSVFAGHFDEPTVAAVCADSRLPDTAPVLAELVRRSIVIRSRGRYRLLDSIREYGRDWLRELGEEDLLRRAHRDHYLTMIGQMEADWYGPRQAHWADWADAELPELRIALEYSLHDPGEALGLAAGCWFIWGCLGQMREGRYYVERALAAAPGSGPRQVKARWVLSWITIFQGDMGVATEAAEQALDQARALGDEEAIAHALIRIGGIHLFSGRPELVEEVMARARRHLVASGARTMDELVMDSGRAMAFVFLGDLDRAWAVLRHIRERTDACGETWLRSFADLMRSQVMLARGDVDGADQAGRDSLAVKWPLRDALGIAMCVDHLASVAAARGDGHRTAWLHGAGERLWATFGLTAMGSEEMAAPRRASAAAARGALGDEGYGRAFEIGFAASLEEVRSYVLDG</sequence>
<dbReference type="OrthoDB" id="3194665at2"/>
<evidence type="ECO:0000313" key="2">
    <source>
        <dbReference type="Proteomes" id="UP000334990"/>
    </source>
</evidence>
<reference evidence="1 2" key="1">
    <citation type="submission" date="2019-10" db="EMBL/GenBank/DDBJ databases">
        <title>Whole genome shotgun sequence of Acrocarpospora corrugata NBRC 13972.</title>
        <authorList>
            <person name="Ichikawa N."/>
            <person name="Kimura A."/>
            <person name="Kitahashi Y."/>
            <person name="Komaki H."/>
            <person name="Oguchi A."/>
        </authorList>
    </citation>
    <scope>NUCLEOTIDE SEQUENCE [LARGE SCALE GENOMIC DNA]</scope>
    <source>
        <strain evidence="1 2">NBRC 13972</strain>
    </source>
</reference>
<dbReference type="PANTHER" id="PTHR47691:SF3">
    <property type="entry name" value="HTH-TYPE TRANSCRIPTIONAL REGULATOR RV0890C-RELATED"/>
    <property type="match status" value="1"/>
</dbReference>
<dbReference type="AlphaFoldDB" id="A0A5M3W396"/>
<proteinExistence type="predicted"/>
<evidence type="ECO:0008006" key="3">
    <source>
        <dbReference type="Google" id="ProtNLM"/>
    </source>
</evidence>
<dbReference type="InterPro" id="IPR027417">
    <property type="entry name" value="P-loop_NTPase"/>
</dbReference>
<organism evidence="1 2">
    <name type="scientific">Acrocarpospora corrugata</name>
    <dbReference type="NCBI Taxonomy" id="35763"/>
    <lineage>
        <taxon>Bacteria</taxon>
        <taxon>Bacillati</taxon>
        <taxon>Actinomycetota</taxon>
        <taxon>Actinomycetes</taxon>
        <taxon>Streptosporangiales</taxon>
        <taxon>Streptosporangiaceae</taxon>
        <taxon>Acrocarpospora</taxon>
    </lineage>
</organism>
<evidence type="ECO:0000313" key="1">
    <source>
        <dbReference type="EMBL" id="GES03206.1"/>
    </source>
</evidence>
<dbReference type="Gene3D" id="1.25.40.10">
    <property type="entry name" value="Tetratricopeptide repeat domain"/>
    <property type="match status" value="1"/>
</dbReference>
<dbReference type="PANTHER" id="PTHR47691">
    <property type="entry name" value="REGULATOR-RELATED"/>
    <property type="match status" value="1"/>
</dbReference>
<accession>A0A5M3W396</accession>
<name>A0A5M3W396_9ACTN</name>